<evidence type="ECO:0000313" key="3">
    <source>
        <dbReference type="EMBL" id="ORZ24492.1"/>
    </source>
</evidence>
<sequence>MTNMESPSPPQQQQQQQIQKIHIPPSPQTLEQLLSDTDSNLFQHFQLYLEQSFCSENLYFWLDVQEYNDLCGQLEHDGKDFQFLQHQSGSLLSSAHQLIFHVVQQKCHAMIDTYIRPNSNQEINIPCELRDELLDQVFVSGNYHPRIFTRITKSVMELMRVNAFIPWVSSLMDTSTSNPLSRCLSSTSAFTANNQQQQSTVSNPTSPTTLSFSFVMDRWYSFNKPKPLARTDSMDSTNSLDAMDSATHKHNTDLDMSTASPPPSPTTSSSPPASARYRSVLQRVKHSFMPSPSNIKPSMSLKRFQQQQQQQ</sequence>
<reference evidence="3 4" key="1">
    <citation type="submission" date="2016-07" db="EMBL/GenBank/DDBJ databases">
        <title>Pervasive Adenine N6-methylation of Active Genes in Fungi.</title>
        <authorList>
            <consortium name="DOE Joint Genome Institute"/>
            <person name="Mondo S.J."/>
            <person name="Dannebaum R.O."/>
            <person name="Kuo R.C."/>
            <person name="Labutti K."/>
            <person name="Haridas S."/>
            <person name="Kuo A."/>
            <person name="Salamov A."/>
            <person name="Ahrendt S.R."/>
            <person name="Lipzen A."/>
            <person name="Sullivan W."/>
            <person name="Andreopoulos W.B."/>
            <person name="Clum A."/>
            <person name="Lindquist E."/>
            <person name="Daum C."/>
            <person name="Ramamoorthy G.K."/>
            <person name="Gryganskyi A."/>
            <person name="Culley D."/>
            <person name="Magnuson J.K."/>
            <person name="James T.Y."/>
            <person name="O'Malley M.A."/>
            <person name="Stajich J.E."/>
            <person name="Spatafora J.W."/>
            <person name="Visel A."/>
            <person name="Grigoriev I.V."/>
        </authorList>
    </citation>
    <scope>NUCLEOTIDE SEQUENCE [LARGE SCALE GENOMIC DNA]</scope>
    <source>
        <strain evidence="3 4">NRRL 1336</strain>
    </source>
</reference>
<dbReference type="Gene3D" id="1.10.167.10">
    <property type="entry name" value="Regulator of G-protein Signalling 4, domain 2"/>
    <property type="match status" value="1"/>
</dbReference>
<dbReference type="InterPro" id="IPR036305">
    <property type="entry name" value="RGS_sf"/>
</dbReference>
<dbReference type="SUPFAM" id="SSF48097">
    <property type="entry name" value="Regulator of G-protein signaling, RGS"/>
    <property type="match status" value="1"/>
</dbReference>
<protein>
    <submittedName>
        <fullName evidence="3">RGS domain-containing protein</fullName>
    </submittedName>
</protein>
<dbReference type="STRING" id="90262.A0A1X2IZ01"/>
<dbReference type="Pfam" id="PF00615">
    <property type="entry name" value="RGS"/>
    <property type="match status" value="1"/>
</dbReference>
<gene>
    <name evidence="3" type="ORF">BCR42DRAFT_91636</name>
</gene>
<dbReference type="PANTHER" id="PTHR10845">
    <property type="entry name" value="REGULATOR OF G PROTEIN SIGNALING"/>
    <property type="match status" value="1"/>
</dbReference>
<dbReference type="PANTHER" id="PTHR10845:SF267">
    <property type="entry name" value="REGULATOR OF G PROTEIN SIGNALING DOMAIN PROTEIN (AFU_ORTHOLOGUE AFUA_6G06860)"/>
    <property type="match status" value="1"/>
</dbReference>
<keyword evidence="4" id="KW-1185">Reference proteome</keyword>
<evidence type="ECO:0000259" key="2">
    <source>
        <dbReference type="PROSITE" id="PS50132"/>
    </source>
</evidence>
<dbReference type="CDD" id="cd07440">
    <property type="entry name" value="RGS"/>
    <property type="match status" value="1"/>
</dbReference>
<feature type="domain" description="RGS" evidence="2">
    <location>
        <begin position="45"/>
        <end position="170"/>
    </location>
</feature>
<feature type="region of interest" description="Disordered" evidence="1">
    <location>
        <begin position="250"/>
        <end position="311"/>
    </location>
</feature>
<name>A0A1X2IZ01_9FUNG</name>
<dbReference type="InterPro" id="IPR016137">
    <property type="entry name" value="RGS"/>
</dbReference>
<feature type="compositionally biased region" description="Low complexity" evidence="1">
    <location>
        <begin position="266"/>
        <end position="275"/>
    </location>
</feature>
<dbReference type="EMBL" id="MCGE01000002">
    <property type="protein sequence ID" value="ORZ24492.1"/>
    <property type="molecule type" value="Genomic_DNA"/>
</dbReference>
<dbReference type="OrthoDB" id="10266999at2759"/>
<dbReference type="AlphaFoldDB" id="A0A1X2IZ01"/>
<dbReference type="PROSITE" id="PS50132">
    <property type="entry name" value="RGS"/>
    <property type="match status" value="1"/>
</dbReference>
<evidence type="ECO:0000313" key="4">
    <source>
        <dbReference type="Proteomes" id="UP000193560"/>
    </source>
</evidence>
<evidence type="ECO:0000256" key="1">
    <source>
        <dbReference type="SAM" id="MobiDB-lite"/>
    </source>
</evidence>
<dbReference type="Proteomes" id="UP000193560">
    <property type="component" value="Unassembled WGS sequence"/>
</dbReference>
<dbReference type="InterPro" id="IPR044926">
    <property type="entry name" value="RGS_subdomain_2"/>
</dbReference>
<accession>A0A1X2IZ01</accession>
<comment type="caution">
    <text evidence="3">The sequence shown here is derived from an EMBL/GenBank/DDBJ whole genome shotgun (WGS) entry which is preliminary data.</text>
</comment>
<dbReference type="SMART" id="SM00315">
    <property type="entry name" value="RGS"/>
    <property type="match status" value="1"/>
</dbReference>
<organism evidence="3 4">
    <name type="scientific">Absidia repens</name>
    <dbReference type="NCBI Taxonomy" id="90262"/>
    <lineage>
        <taxon>Eukaryota</taxon>
        <taxon>Fungi</taxon>
        <taxon>Fungi incertae sedis</taxon>
        <taxon>Mucoromycota</taxon>
        <taxon>Mucoromycotina</taxon>
        <taxon>Mucoromycetes</taxon>
        <taxon>Mucorales</taxon>
        <taxon>Cunninghamellaceae</taxon>
        <taxon>Absidia</taxon>
    </lineage>
</organism>
<proteinExistence type="predicted"/>